<dbReference type="AlphaFoldDB" id="A0A498R913"/>
<reference evidence="3 4" key="1">
    <citation type="submission" date="2018-06" db="EMBL/GenBank/DDBJ databases">
        <authorList>
            <person name="Strepis N."/>
        </authorList>
    </citation>
    <scope>NUCLEOTIDE SEQUENCE [LARGE SCALE GENOMIC DNA]</scope>
    <source>
        <strain evidence="3">LUCI</strain>
    </source>
</reference>
<evidence type="ECO:0000259" key="2">
    <source>
        <dbReference type="Pfam" id="PF09851"/>
    </source>
</evidence>
<protein>
    <recommendedName>
        <fullName evidence="2">SHOCT domain-containing protein</fullName>
    </recommendedName>
</protein>
<accession>A0A498R913</accession>
<name>A0A498R913_9FIRM</name>
<keyword evidence="1" id="KW-0812">Transmembrane</keyword>
<dbReference type="RefSeq" id="WP_207857721.1">
    <property type="nucleotide sequence ID" value="NZ_UPPP01000078.1"/>
</dbReference>
<dbReference type="CDD" id="cd11586">
    <property type="entry name" value="VbhA_like"/>
    <property type="match status" value="1"/>
</dbReference>
<evidence type="ECO:0000313" key="3">
    <source>
        <dbReference type="EMBL" id="VBB07669.1"/>
    </source>
</evidence>
<keyword evidence="1" id="KW-0472">Membrane</keyword>
<keyword evidence="1" id="KW-1133">Transmembrane helix</keyword>
<sequence length="90" mass="10366">MMFGRYGYGYGGHFGFGSPWDWFGMGLGIFIHLAFTVLIVLGIIWLFRLTFHNQPAKPPANALDILKLRYAKGEITTEEFHRMKQDLNDL</sequence>
<evidence type="ECO:0000256" key="1">
    <source>
        <dbReference type="SAM" id="Phobius"/>
    </source>
</evidence>
<feature type="transmembrane region" description="Helical" evidence="1">
    <location>
        <begin position="22"/>
        <end position="47"/>
    </location>
</feature>
<organism evidence="3 4">
    <name type="scientific">Lucifera butyrica</name>
    <dbReference type="NCBI Taxonomy" id="1351585"/>
    <lineage>
        <taxon>Bacteria</taxon>
        <taxon>Bacillati</taxon>
        <taxon>Bacillota</taxon>
        <taxon>Negativicutes</taxon>
        <taxon>Veillonellales</taxon>
        <taxon>Veillonellaceae</taxon>
        <taxon>Lucifera</taxon>
    </lineage>
</organism>
<dbReference type="Proteomes" id="UP000277811">
    <property type="component" value="Unassembled WGS sequence"/>
</dbReference>
<evidence type="ECO:0000313" key="4">
    <source>
        <dbReference type="Proteomes" id="UP000277811"/>
    </source>
</evidence>
<dbReference type="Pfam" id="PF09851">
    <property type="entry name" value="SHOCT"/>
    <property type="match status" value="1"/>
</dbReference>
<dbReference type="EMBL" id="UPPP01000078">
    <property type="protein sequence ID" value="VBB07669.1"/>
    <property type="molecule type" value="Genomic_DNA"/>
</dbReference>
<proteinExistence type="predicted"/>
<dbReference type="InterPro" id="IPR033788">
    <property type="entry name" value="VbhA-like"/>
</dbReference>
<keyword evidence="4" id="KW-1185">Reference proteome</keyword>
<feature type="domain" description="SHOCT" evidence="2">
    <location>
        <begin position="62"/>
        <end position="87"/>
    </location>
</feature>
<gene>
    <name evidence="3" type="ORF">LUCI_2934</name>
</gene>
<dbReference type="InterPro" id="IPR018649">
    <property type="entry name" value="SHOCT"/>
</dbReference>